<evidence type="ECO:0000313" key="4">
    <source>
        <dbReference type="Proteomes" id="UP000199391"/>
    </source>
</evidence>
<dbReference type="Proteomes" id="UP000199391">
    <property type="component" value="Unassembled WGS sequence"/>
</dbReference>
<dbReference type="STRING" id="1035707.SAMN05216552_102258"/>
<feature type="region of interest" description="Disordered" evidence="1">
    <location>
        <begin position="25"/>
        <end position="66"/>
    </location>
</feature>
<dbReference type="PANTHER" id="PTHR33361:SF15">
    <property type="entry name" value="DUF885 FAMILY LIPOPROTEIN"/>
    <property type="match status" value="1"/>
</dbReference>
<sequence>MIKTNIALAAILACFALSPAAAKPAEKAKSSKSSKSPSKSPAKSTAKSGKAAKPAKGGDGKKNTGKGAAAAAAGTAAAATSAGPVIAQAPSERRQDRAMDALSTQFLGALWRVDPETAIAVGKYETAATLTIPDAATRARQLAFIDDWLGRFGKIDARQLSPKQRTDLALLVNKLNSDRWYLGTFREYEWNPALYNIASPIDFVLNTEYAAKPQRLRTLLKRIAGVPAYYEAARATINNPTREHTQLAIAQAPGVLAVLADLDKAAQASILTTIEKQLFAQRIGQARAAVEGYAAWLTEQDKAMAMTGGGRSFRIGKELYEAKFAFDIQAGGTGEQTYQKALAAREQLLANMERLTDELWPKYLYDKAKPADRTAKIGMMIDLLSANHVKREDFFPEIRRQIPVLQDWVVKHDLLTLDPNKPLEVRETPAYQRGVAGASIEAPGPYRAQDRTYYNVTPLDGETPEQAESSLREYNHWILQILNIHEAIPGHYAQLVYSNKSPSIVKSIFGNGAMVEGWAVYGERMMLESGYGDNAPEMWLMYSKWSLRSVTNTILDYSVHVLGMQQAEAMDLLTRQAFQTQREAAEKWRRAQLTSVQLASYFSGYSEIMELREERKQALGGKFVLKDFHEKFLGYGSAPVRVIRELMQ</sequence>
<feature type="compositionally biased region" description="Low complexity" evidence="1">
    <location>
        <begin position="31"/>
        <end position="55"/>
    </location>
</feature>
<reference evidence="4" key="1">
    <citation type="submission" date="2016-10" db="EMBL/GenBank/DDBJ databases">
        <authorList>
            <person name="Varghese N."/>
            <person name="Submissions S."/>
        </authorList>
    </citation>
    <scope>NUCLEOTIDE SEQUENCE [LARGE SCALE GENOMIC DNA]</scope>
    <source>
        <strain evidence="4">CGMCC 1.11014</strain>
    </source>
</reference>
<dbReference type="OrthoDB" id="9769898at2"/>
<evidence type="ECO:0000256" key="2">
    <source>
        <dbReference type="SAM" id="SignalP"/>
    </source>
</evidence>
<evidence type="ECO:0000313" key="3">
    <source>
        <dbReference type="EMBL" id="SFV03819.1"/>
    </source>
</evidence>
<proteinExistence type="predicted"/>
<dbReference type="PANTHER" id="PTHR33361">
    <property type="entry name" value="GLR0591 PROTEIN"/>
    <property type="match status" value="1"/>
</dbReference>
<dbReference type="EMBL" id="FPBO01000022">
    <property type="protein sequence ID" value="SFV03819.1"/>
    <property type="molecule type" value="Genomic_DNA"/>
</dbReference>
<organism evidence="3 4">
    <name type="scientific">Pseudoduganella namucuonensis</name>
    <dbReference type="NCBI Taxonomy" id="1035707"/>
    <lineage>
        <taxon>Bacteria</taxon>
        <taxon>Pseudomonadati</taxon>
        <taxon>Pseudomonadota</taxon>
        <taxon>Betaproteobacteria</taxon>
        <taxon>Burkholderiales</taxon>
        <taxon>Oxalobacteraceae</taxon>
        <taxon>Telluria group</taxon>
        <taxon>Pseudoduganella</taxon>
    </lineage>
</organism>
<feature type="chain" id="PRO_5011768636" evidence="2">
    <location>
        <begin position="23"/>
        <end position="648"/>
    </location>
</feature>
<dbReference type="InterPro" id="IPR010281">
    <property type="entry name" value="DUF885"/>
</dbReference>
<dbReference type="RefSeq" id="WP_093557598.1">
    <property type="nucleotide sequence ID" value="NZ_FPBO01000022.1"/>
</dbReference>
<accession>A0A1I7L237</accession>
<gene>
    <name evidence="3" type="ORF">SAMN05216552_102258</name>
</gene>
<feature type="signal peptide" evidence="2">
    <location>
        <begin position="1"/>
        <end position="22"/>
    </location>
</feature>
<keyword evidence="4" id="KW-1185">Reference proteome</keyword>
<name>A0A1I7L237_9BURK</name>
<evidence type="ECO:0000256" key="1">
    <source>
        <dbReference type="SAM" id="MobiDB-lite"/>
    </source>
</evidence>
<protein>
    <submittedName>
        <fullName evidence="3">Uncharacterized conserved protein, DUF885 familyt</fullName>
    </submittedName>
</protein>
<dbReference type="AlphaFoldDB" id="A0A1I7L237"/>
<dbReference type="Pfam" id="PF05960">
    <property type="entry name" value="DUF885"/>
    <property type="match status" value="1"/>
</dbReference>
<keyword evidence="2" id="KW-0732">Signal</keyword>